<dbReference type="Pfam" id="PF13304">
    <property type="entry name" value="AAA_21"/>
    <property type="match status" value="1"/>
</dbReference>
<dbReference type="Gene3D" id="3.40.50.300">
    <property type="entry name" value="P-loop containing nucleotide triphosphate hydrolases"/>
    <property type="match status" value="1"/>
</dbReference>
<evidence type="ECO:0000313" key="2">
    <source>
        <dbReference type="EMBL" id="SEA33258.1"/>
    </source>
</evidence>
<protein>
    <recommendedName>
        <fullName evidence="1">ATPase AAA-type core domain-containing protein</fullName>
    </recommendedName>
</protein>
<dbReference type="OrthoDB" id="9809324at2"/>
<dbReference type="GO" id="GO:0016887">
    <property type="term" value="F:ATP hydrolysis activity"/>
    <property type="evidence" value="ECO:0007669"/>
    <property type="project" value="InterPro"/>
</dbReference>
<dbReference type="InterPro" id="IPR003959">
    <property type="entry name" value="ATPase_AAA_core"/>
</dbReference>
<dbReference type="STRING" id="551991.SAMN05192529_11417"/>
<dbReference type="GO" id="GO:0005524">
    <property type="term" value="F:ATP binding"/>
    <property type="evidence" value="ECO:0007669"/>
    <property type="project" value="InterPro"/>
</dbReference>
<evidence type="ECO:0000259" key="1">
    <source>
        <dbReference type="Pfam" id="PF13304"/>
    </source>
</evidence>
<accession>A0A1H4ABX0</accession>
<gene>
    <name evidence="2" type="ORF">SAMN05192529_11417</name>
</gene>
<evidence type="ECO:0000313" key="3">
    <source>
        <dbReference type="Proteomes" id="UP000199041"/>
    </source>
</evidence>
<dbReference type="SUPFAM" id="SSF52540">
    <property type="entry name" value="P-loop containing nucleoside triphosphate hydrolases"/>
    <property type="match status" value="1"/>
</dbReference>
<dbReference type="RefSeq" id="WP_091398825.1">
    <property type="nucleotide sequence ID" value="NZ_FNQY01000014.1"/>
</dbReference>
<proteinExistence type="predicted"/>
<organism evidence="2 3">
    <name type="scientific">Arachidicoccus rhizosphaerae</name>
    <dbReference type="NCBI Taxonomy" id="551991"/>
    <lineage>
        <taxon>Bacteria</taxon>
        <taxon>Pseudomonadati</taxon>
        <taxon>Bacteroidota</taxon>
        <taxon>Chitinophagia</taxon>
        <taxon>Chitinophagales</taxon>
        <taxon>Chitinophagaceae</taxon>
        <taxon>Arachidicoccus</taxon>
    </lineage>
</organism>
<dbReference type="PANTHER" id="PTHR40396">
    <property type="entry name" value="ATPASE-LIKE PROTEIN"/>
    <property type="match status" value="1"/>
</dbReference>
<name>A0A1H4ABX0_9BACT</name>
<dbReference type="Proteomes" id="UP000199041">
    <property type="component" value="Unassembled WGS sequence"/>
</dbReference>
<dbReference type="AlphaFoldDB" id="A0A1H4ABX0"/>
<keyword evidence="3" id="KW-1185">Reference proteome</keyword>
<feature type="domain" description="ATPase AAA-type core" evidence="1">
    <location>
        <begin position="43"/>
        <end position="325"/>
    </location>
</feature>
<dbReference type="InterPro" id="IPR027417">
    <property type="entry name" value="P-loop_NTPase"/>
</dbReference>
<dbReference type="PANTHER" id="PTHR40396:SF1">
    <property type="entry name" value="ATPASE AAA-TYPE CORE DOMAIN-CONTAINING PROTEIN"/>
    <property type="match status" value="1"/>
</dbReference>
<sequence length="372" mass="43201">MLRKFKVSNFKSFEKGFELDLTNVNGYEFNKDSIKSGVVNNAIIYGHNGVGKSNLALAIFDIIEHLTDKQRNEAVYKNYLNAYCDPNLAYFYYEFSINSKIVVYEYKKSDYKTIVYERFQIDDEELVLFDRTKTSNATISFKGAETLKTDIENNQLSILKYIKNNTELVHNDVNTTFQAFFTFIEQMLYFRSLLNSTTHLGFDIDGKNILEDIAKKKNTKNFETFLNQAGIECKLSEVEELGRKTIAFNLNGEDLPFYEVASTGTIALSLFYFWYQDFKENSKVSFLFIDEFDAFYHHSLSSLIVEKLKETGVQFVLTTHNTAIMTNDLLRPDCYFEMTKNRISSLSKSTQKELREAHDLEKMYKAGSFDIE</sequence>
<reference evidence="2 3" key="1">
    <citation type="submission" date="2016-10" db="EMBL/GenBank/DDBJ databases">
        <authorList>
            <person name="de Groot N.N."/>
        </authorList>
    </citation>
    <scope>NUCLEOTIDE SEQUENCE [LARGE SCALE GENOMIC DNA]</scope>
    <source>
        <strain evidence="2 3">Vu-144</strain>
    </source>
</reference>
<dbReference type="EMBL" id="FNQY01000014">
    <property type="protein sequence ID" value="SEA33258.1"/>
    <property type="molecule type" value="Genomic_DNA"/>
</dbReference>